<gene>
    <name evidence="1" type="ORF">I4F81_011629</name>
</gene>
<organism evidence="1 2">
    <name type="scientific">Pyropia yezoensis</name>
    <name type="common">Susabi-nori</name>
    <name type="synonym">Porphyra yezoensis</name>
    <dbReference type="NCBI Taxonomy" id="2788"/>
    <lineage>
        <taxon>Eukaryota</taxon>
        <taxon>Rhodophyta</taxon>
        <taxon>Bangiophyceae</taxon>
        <taxon>Bangiales</taxon>
        <taxon>Bangiaceae</taxon>
        <taxon>Pyropia</taxon>
    </lineage>
</organism>
<dbReference type="EMBL" id="CM020620">
    <property type="protein sequence ID" value="KAK1869147.1"/>
    <property type="molecule type" value="Genomic_DNA"/>
</dbReference>
<protein>
    <submittedName>
        <fullName evidence="1">Uncharacterized protein</fullName>
    </submittedName>
</protein>
<accession>A0ACC3CG43</accession>
<evidence type="ECO:0000313" key="1">
    <source>
        <dbReference type="EMBL" id="KAK1869147.1"/>
    </source>
</evidence>
<name>A0ACC3CG43_PYRYE</name>
<keyword evidence="2" id="KW-1185">Reference proteome</keyword>
<evidence type="ECO:0000313" key="2">
    <source>
        <dbReference type="Proteomes" id="UP000798662"/>
    </source>
</evidence>
<comment type="caution">
    <text evidence="1">The sequence shown here is derived from an EMBL/GenBank/DDBJ whole genome shotgun (WGS) entry which is preliminary data.</text>
</comment>
<dbReference type="Proteomes" id="UP000798662">
    <property type="component" value="Chromosome 3"/>
</dbReference>
<proteinExistence type="predicted"/>
<reference evidence="1" key="1">
    <citation type="submission" date="2019-11" db="EMBL/GenBank/DDBJ databases">
        <title>Nori genome reveals adaptations in red seaweeds to the harsh intertidal environment.</title>
        <authorList>
            <person name="Wang D."/>
            <person name="Mao Y."/>
        </authorList>
    </citation>
    <scope>NUCLEOTIDE SEQUENCE</scope>
    <source>
        <tissue evidence="1">Gametophyte</tissue>
    </source>
</reference>
<sequence>MAVPPPRRFAGAHPLRRVVLLAAAAVAVAVAGAPPPAAAQAGVAFKKAPPNTDLRVFASAQVKSPFNSAMINLGITVERPTLQATIAASRYAMAIIRRKVTAASIPARDVVTRDVALRAKFNYSSSPRVLLGWSIDQQVRVTTDRVGAVEGLLRTIATTVGQNVLLRISSRREVGSTDDLVLRALREATLAARSKADRIAAATGKKVKRVIYLGGNKGNWPRQYASNGLYTVACQVNGKFLLVTPGKAVSGGTAEERLKDIVSGTTEGEAPALYGGNPAEREYDSVVELKSIDEAMDGVF</sequence>